<organism evidence="1">
    <name type="scientific">Siphoviridae sp. ctJyX12</name>
    <dbReference type="NCBI Taxonomy" id="2827840"/>
    <lineage>
        <taxon>Viruses</taxon>
        <taxon>Duplodnaviria</taxon>
        <taxon>Heunggongvirae</taxon>
        <taxon>Uroviricota</taxon>
        <taxon>Caudoviricetes</taxon>
    </lineage>
</organism>
<sequence>MEPSAAYDGLLNQYVPRFADNLNSIIDSRWT</sequence>
<dbReference type="EMBL" id="BK032646">
    <property type="protein sequence ID" value="DAF53050.1"/>
    <property type="molecule type" value="Genomic_DNA"/>
</dbReference>
<accession>A0A8S5SR49</accession>
<reference evidence="1" key="1">
    <citation type="journal article" date="2021" name="Proc. Natl. Acad. Sci. U.S.A.">
        <title>A Catalog of Tens of Thousands of Viruses from Human Metagenomes Reveals Hidden Associations with Chronic Diseases.</title>
        <authorList>
            <person name="Tisza M.J."/>
            <person name="Buck C.B."/>
        </authorList>
    </citation>
    <scope>NUCLEOTIDE SEQUENCE</scope>
    <source>
        <strain evidence="1">CtJyX12</strain>
    </source>
</reference>
<evidence type="ECO:0000313" key="1">
    <source>
        <dbReference type="EMBL" id="DAF53050.1"/>
    </source>
</evidence>
<name>A0A8S5SR49_9CAUD</name>
<proteinExistence type="predicted"/>
<protein>
    <submittedName>
        <fullName evidence="1">Uncharacterized protein</fullName>
    </submittedName>
</protein>